<comment type="subcellular location">
    <subcellularLocation>
        <location evidence="2">Chromosome</location>
    </subcellularLocation>
    <subcellularLocation>
        <location evidence="1">Nucleus</location>
    </subcellularLocation>
</comment>
<evidence type="ECO:0000256" key="3">
    <source>
        <dbReference type="ARBA" id="ARBA00006271"/>
    </source>
</evidence>
<proteinExistence type="inferred from homology"/>
<dbReference type="GO" id="GO:0005634">
    <property type="term" value="C:nucleus"/>
    <property type="evidence" value="ECO:0007669"/>
    <property type="project" value="UniProtKB-SubCell"/>
</dbReference>
<protein>
    <recommendedName>
        <fullName evidence="10">DNA mismatch repair protein MSH5</fullName>
    </recommendedName>
    <alternativeName>
        <fullName evidence="11">MutS protein homolog 5</fullName>
    </alternativeName>
</protein>
<dbReference type="PROSITE" id="PS00486">
    <property type="entry name" value="DNA_MISMATCH_REPAIR_2"/>
    <property type="match status" value="1"/>
</dbReference>
<evidence type="ECO:0000256" key="10">
    <source>
        <dbReference type="ARBA" id="ARBA00073549"/>
    </source>
</evidence>
<reference evidence="13 14" key="1">
    <citation type="submission" date="2021-07" db="EMBL/GenBank/DDBJ databases">
        <title>The Aristolochia fimbriata genome: insights into angiosperm evolution, floral development and chemical biosynthesis.</title>
        <authorList>
            <person name="Jiao Y."/>
        </authorList>
    </citation>
    <scope>NUCLEOTIDE SEQUENCE [LARGE SCALE GENOMIC DNA]</scope>
    <source>
        <strain evidence="13">IBCAS-2021</strain>
        <tissue evidence="13">Leaf</tissue>
    </source>
</reference>
<evidence type="ECO:0000313" key="14">
    <source>
        <dbReference type="Proteomes" id="UP000825729"/>
    </source>
</evidence>
<feature type="domain" description="DNA mismatch repair proteins mutS family" evidence="12">
    <location>
        <begin position="646"/>
        <end position="662"/>
    </location>
</feature>
<comment type="caution">
    <text evidence="13">The sequence shown here is derived from an EMBL/GenBank/DDBJ whole genome shotgun (WGS) entry which is preliminary data.</text>
</comment>
<comment type="similarity">
    <text evidence="3">Belongs to the DNA mismatch repair MutS family.</text>
</comment>
<keyword evidence="6" id="KW-0067">ATP-binding</keyword>
<evidence type="ECO:0000256" key="8">
    <source>
        <dbReference type="ARBA" id="ARBA00023242"/>
    </source>
</evidence>
<dbReference type="GO" id="GO:0006298">
    <property type="term" value="P:mismatch repair"/>
    <property type="evidence" value="ECO:0007669"/>
    <property type="project" value="InterPro"/>
</dbReference>
<keyword evidence="4" id="KW-0158">Chromosome</keyword>
<dbReference type="PIRSF" id="PIRSF005813">
    <property type="entry name" value="MSH2"/>
    <property type="match status" value="1"/>
</dbReference>
<dbReference type="CDD" id="cd03281">
    <property type="entry name" value="ABC_MSH5_euk"/>
    <property type="match status" value="1"/>
</dbReference>
<gene>
    <name evidence="13" type="ORF">H6P81_019985</name>
</gene>
<evidence type="ECO:0000256" key="1">
    <source>
        <dbReference type="ARBA" id="ARBA00004123"/>
    </source>
</evidence>
<evidence type="ECO:0000256" key="5">
    <source>
        <dbReference type="ARBA" id="ARBA00022741"/>
    </source>
</evidence>
<dbReference type="Proteomes" id="UP000825729">
    <property type="component" value="Unassembled WGS sequence"/>
</dbReference>
<dbReference type="AlphaFoldDB" id="A0AAV7DT52"/>
<dbReference type="Pfam" id="PF00488">
    <property type="entry name" value="MutS_V"/>
    <property type="match status" value="1"/>
</dbReference>
<sequence length="811" mass="91768">MQQREMEEIDVSETDAQVYMACLVHGRKIGVAYYDSSVRQLYVMDFWESGGEDFPLIDLVKYQAKPSIIYSSTKTEESFLSALQKSDGNEGQAKVKLVKSSMFSYEQAWHRLVYLRVTGMDNGLSIKERICYLNSMMDITSDLQVRASGGLLGILENERLVDTVEQKESGNTSIAIDLVTQISLNNYLKLDAAAYEALQIFQIDKHASHMGIGKAKEGFSVFGMLNKCVTPMGRRLLRSWFLRPILDLDVLNCRLNSISFFLCCDELMVSLHETLKCVRDIPCMLKNFDSPSSSSSSGDWATFLKSISALLHIRKIFEVGMSENLKEKYNSFNLDIVQEAISSVSTELVYVYELVAGVIDVNRSKEKDYETMVKEGFCEELDELRTMYEELPEFLEEVSSLEIQRLPIHGTKLIPHIVYVHQIGYLMCIFHDKLEESTLEKLQDFEFAFSDANGDERKFFYHTSKTRELDNLFGDIYHKILDLERVITRDLVSHVLLFSMHFQKAVNFAAELDCFLSLALVAWQNKYVRPILTEDSVLNIKNGRHVLQEMTVETFVPNDTRILHDGRINIVTGPNYSGKSIYIKQVALVVFLSHIGSFVPADAATVGLTDRIFCAMGNKFLTVEQSTFMIDLHQVGMMLGHATSQSLCLLDEFGKGTLAEDGIGLLASAINHFASYDHPPKVLVCTHLSEIFSQSCLLECENIKFYTMSVLRPEDNSSDMEDIIFLYRLVSGHALLSYGLHCASLAGVSEEVLQRASLVLETLEYDKHIERSSNGEIIARDNHFQNAVAKLLEFDTQHGALGEFFQDIFPG</sequence>
<dbReference type="InterPro" id="IPR036187">
    <property type="entry name" value="DNA_mismatch_repair_MutS_sf"/>
</dbReference>
<dbReference type="InterPro" id="IPR000432">
    <property type="entry name" value="DNA_mismatch_repair_MutS_C"/>
</dbReference>
<dbReference type="GO" id="GO:0140664">
    <property type="term" value="F:ATP-dependent DNA damage sensor activity"/>
    <property type="evidence" value="ECO:0007669"/>
    <property type="project" value="InterPro"/>
</dbReference>
<dbReference type="EMBL" id="JAINDJ010000008">
    <property type="protein sequence ID" value="KAG9439820.1"/>
    <property type="molecule type" value="Genomic_DNA"/>
</dbReference>
<dbReference type="Gene3D" id="3.40.50.300">
    <property type="entry name" value="P-loop containing nucleotide triphosphate hydrolases"/>
    <property type="match status" value="1"/>
</dbReference>
<dbReference type="FunFam" id="3.40.50.300:FF:001067">
    <property type="entry name" value="DNA mismatch repair protein MSH5"/>
    <property type="match status" value="1"/>
</dbReference>
<keyword evidence="7" id="KW-0238">DNA-binding</keyword>
<dbReference type="PANTHER" id="PTHR11361">
    <property type="entry name" value="DNA MISMATCH REPAIR PROTEIN MUTS FAMILY MEMBER"/>
    <property type="match status" value="1"/>
</dbReference>
<evidence type="ECO:0000256" key="9">
    <source>
        <dbReference type="ARBA" id="ARBA00023254"/>
    </source>
</evidence>
<keyword evidence="14" id="KW-1185">Reference proteome</keyword>
<evidence type="ECO:0000256" key="11">
    <source>
        <dbReference type="ARBA" id="ARBA00077470"/>
    </source>
</evidence>
<dbReference type="InterPro" id="IPR045076">
    <property type="entry name" value="MutS"/>
</dbReference>
<dbReference type="GO" id="GO:0051026">
    <property type="term" value="P:chiasma assembly"/>
    <property type="evidence" value="ECO:0007669"/>
    <property type="project" value="TreeGrafter"/>
</dbReference>
<accession>A0AAV7DT52</accession>
<evidence type="ECO:0000256" key="2">
    <source>
        <dbReference type="ARBA" id="ARBA00004286"/>
    </source>
</evidence>
<dbReference type="InterPro" id="IPR011184">
    <property type="entry name" value="DNA_mismatch_repair_Msh2"/>
</dbReference>
<dbReference type="InterPro" id="IPR027417">
    <property type="entry name" value="P-loop_NTPase"/>
</dbReference>
<dbReference type="Pfam" id="PF05192">
    <property type="entry name" value="MutS_III"/>
    <property type="match status" value="1"/>
</dbReference>
<dbReference type="InterPro" id="IPR007696">
    <property type="entry name" value="DNA_mismatch_repair_MutS_core"/>
</dbReference>
<dbReference type="GO" id="GO:0030983">
    <property type="term" value="F:mismatched DNA binding"/>
    <property type="evidence" value="ECO:0007669"/>
    <property type="project" value="InterPro"/>
</dbReference>
<evidence type="ECO:0000256" key="4">
    <source>
        <dbReference type="ARBA" id="ARBA00022454"/>
    </source>
</evidence>
<dbReference type="Gene3D" id="1.10.1420.10">
    <property type="match status" value="1"/>
</dbReference>
<keyword evidence="9" id="KW-0469">Meiosis</keyword>
<dbReference type="SMART" id="SM00533">
    <property type="entry name" value="MUTSd"/>
    <property type="match status" value="1"/>
</dbReference>
<keyword evidence="8" id="KW-0539">Nucleus</keyword>
<evidence type="ECO:0000313" key="13">
    <source>
        <dbReference type="EMBL" id="KAG9439820.1"/>
    </source>
</evidence>
<keyword evidence="5" id="KW-0547">Nucleotide-binding</keyword>
<evidence type="ECO:0000256" key="7">
    <source>
        <dbReference type="ARBA" id="ARBA00023125"/>
    </source>
</evidence>
<organism evidence="13 14">
    <name type="scientific">Aristolochia fimbriata</name>
    <name type="common">White veined hardy Dutchman's pipe vine</name>
    <dbReference type="NCBI Taxonomy" id="158543"/>
    <lineage>
        <taxon>Eukaryota</taxon>
        <taxon>Viridiplantae</taxon>
        <taxon>Streptophyta</taxon>
        <taxon>Embryophyta</taxon>
        <taxon>Tracheophyta</taxon>
        <taxon>Spermatophyta</taxon>
        <taxon>Magnoliopsida</taxon>
        <taxon>Magnoliidae</taxon>
        <taxon>Piperales</taxon>
        <taxon>Aristolochiaceae</taxon>
        <taxon>Aristolochia</taxon>
    </lineage>
</organism>
<dbReference type="SMART" id="SM00534">
    <property type="entry name" value="MUTSac"/>
    <property type="match status" value="1"/>
</dbReference>
<evidence type="ECO:0000256" key="6">
    <source>
        <dbReference type="ARBA" id="ARBA00022840"/>
    </source>
</evidence>
<dbReference type="GO" id="GO:0005524">
    <property type="term" value="F:ATP binding"/>
    <property type="evidence" value="ECO:0007669"/>
    <property type="project" value="UniProtKB-KW"/>
</dbReference>
<evidence type="ECO:0000259" key="12">
    <source>
        <dbReference type="PROSITE" id="PS00486"/>
    </source>
</evidence>
<dbReference type="PANTHER" id="PTHR11361:SF20">
    <property type="entry name" value="MUTS PROTEIN HOMOLOG 5"/>
    <property type="match status" value="1"/>
</dbReference>
<dbReference type="GO" id="GO:0005694">
    <property type="term" value="C:chromosome"/>
    <property type="evidence" value="ECO:0007669"/>
    <property type="project" value="UniProtKB-SubCell"/>
</dbReference>
<dbReference type="SUPFAM" id="SSF52540">
    <property type="entry name" value="P-loop containing nucleoside triphosphate hydrolases"/>
    <property type="match status" value="1"/>
</dbReference>
<name>A0AAV7DT52_ARIFI</name>
<dbReference type="SUPFAM" id="SSF48334">
    <property type="entry name" value="DNA repair protein MutS, domain III"/>
    <property type="match status" value="1"/>
</dbReference>